<feature type="signal peptide" evidence="1">
    <location>
        <begin position="1"/>
        <end position="22"/>
    </location>
</feature>
<dbReference type="EMBL" id="JACICF010000001">
    <property type="protein sequence ID" value="MBB3764448.1"/>
    <property type="molecule type" value="Genomic_DNA"/>
</dbReference>
<dbReference type="RefSeq" id="WP_183933707.1">
    <property type="nucleotide sequence ID" value="NZ_JACICF010000001.1"/>
</dbReference>
<evidence type="ECO:0000256" key="1">
    <source>
        <dbReference type="SAM" id="SignalP"/>
    </source>
</evidence>
<keyword evidence="3" id="KW-1185">Reference proteome</keyword>
<name>A0A839Z1K5_9SPHN</name>
<protein>
    <recommendedName>
        <fullName evidence="4">DUF2059 domain-containing protein</fullName>
    </recommendedName>
</protein>
<comment type="caution">
    <text evidence="2">The sequence shown here is derived from an EMBL/GenBank/DDBJ whole genome shotgun (WGS) entry which is preliminary data.</text>
</comment>
<evidence type="ECO:0000313" key="2">
    <source>
        <dbReference type="EMBL" id="MBB3764448.1"/>
    </source>
</evidence>
<reference evidence="2 3" key="1">
    <citation type="submission" date="2020-08" db="EMBL/GenBank/DDBJ databases">
        <title>Genomic Encyclopedia of Type Strains, Phase IV (KMG-IV): sequencing the most valuable type-strain genomes for metagenomic binning, comparative biology and taxonomic classification.</title>
        <authorList>
            <person name="Goeker M."/>
        </authorList>
    </citation>
    <scope>NUCLEOTIDE SEQUENCE [LARGE SCALE GENOMIC DNA]</scope>
    <source>
        <strain evidence="2 3">DSM 24194</strain>
    </source>
</reference>
<dbReference type="Proteomes" id="UP000578569">
    <property type="component" value="Unassembled WGS sequence"/>
</dbReference>
<keyword evidence="1" id="KW-0732">Signal</keyword>
<accession>A0A839Z1K5</accession>
<gene>
    <name evidence="2" type="ORF">FHS50_001471</name>
</gene>
<evidence type="ECO:0000313" key="3">
    <source>
        <dbReference type="Proteomes" id="UP000578569"/>
    </source>
</evidence>
<evidence type="ECO:0008006" key="4">
    <source>
        <dbReference type="Google" id="ProtNLM"/>
    </source>
</evidence>
<organism evidence="2 3">
    <name type="scientific">Sphingomicrobium lutaoense</name>
    <dbReference type="NCBI Taxonomy" id="515949"/>
    <lineage>
        <taxon>Bacteria</taxon>
        <taxon>Pseudomonadati</taxon>
        <taxon>Pseudomonadota</taxon>
        <taxon>Alphaproteobacteria</taxon>
        <taxon>Sphingomonadales</taxon>
        <taxon>Sphingomonadaceae</taxon>
        <taxon>Sphingomicrobium</taxon>
    </lineage>
</organism>
<feature type="chain" id="PRO_5032858861" description="DUF2059 domain-containing protein" evidence="1">
    <location>
        <begin position="23"/>
        <end position="226"/>
    </location>
</feature>
<proteinExistence type="predicted"/>
<dbReference type="AlphaFoldDB" id="A0A839Z1K5"/>
<sequence length="226" mass="24588">MLRSIICTLGALSLGVATPAYAETASASPQATAAVDALWPEGTSETMMEQMAGPMTDVILGSMSSLSTDQIIEMIGNQIDDEQRADMEARLSGMTLGELMAVIDPYFEERQRITMDVTFKAMAPVMIEVEPMMKARLAQAFDRHYSAIELAAANRFFATPEGSGFASKFMSTYMDPEYLAVMGEMTPKLMEVMPAAIEKVVERTSHLPPPGEGIEERLEALGTKAE</sequence>